<dbReference type="SUPFAM" id="SSF51695">
    <property type="entry name" value="PLC-like phosphodiesterases"/>
    <property type="match status" value="1"/>
</dbReference>
<reference evidence="3 4" key="1">
    <citation type="journal article" date="2018" name="Front. Microbiol.">
        <title>Prospects for Fungal Bioremediation of Acidic Radioactive Waste Sites: Characterization and Genome Sequence of Rhodotorula taiwanensis MD1149.</title>
        <authorList>
            <person name="Tkavc R."/>
            <person name="Matrosova V.Y."/>
            <person name="Grichenko O.E."/>
            <person name="Gostincar C."/>
            <person name="Volpe R.P."/>
            <person name="Klimenkova P."/>
            <person name="Gaidamakova E.K."/>
            <person name="Zhou C.E."/>
            <person name="Stewart B.J."/>
            <person name="Lyman M.G."/>
            <person name="Malfatti S.A."/>
            <person name="Rubinfeld B."/>
            <person name="Courtot M."/>
            <person name="Singh J."/>
            <person name="Dalgard C.L."/>
            <person name="Hamilton T."/>
            <person name="Frey K.G."/>
            <person name="Gunde-Cimerman N."/>
            <person name="Dugan L."/>
            <person name="Daly M.J."/>
        </authorList>
    </citation>
    <scope>NUCLEOTIDE SEQUENCE [LARGE SCALE GENOMIC DNA]</scope>
    <source>
        <strain evidence="3 4">MD1149</strain>
    </source>
</reference>
<dbReference type="AlphaFoldDB" id="A0A2S5BA84"/>
<dbReference type="OrthoDB" id="7984201at2759"/>
<evidence type="ECO:0000256" key="2">
    <source>
        <dbReference type="SAM" id="Phobius"/>
    </source>
</evidence>
<keyword evidence="2" id="KW-1133">Transmembrane helix</keyword>
<dbReference type="EMBL" id="PJQD01000035">
    <property type="protein sequence ID" value="POY73678.1"/>
    <property type="molecule type" value="Genomic_DNA"/>
</dbReference>
<evidence type="ECO:0000313" key="4">
    <source>
        <dbReference type="Proteomes" id="UP000237144"/>
    </source>
</evidence>
<comment type="caution">
    <text evidence="3">The sequence shown here is derived from an EMBL/GenBank/DDBJ whole genome shotgun (WGS) entry which is preliminary data.</text>
</comment>
<sequence length="378" mass="39740">MSSRRVIPTAQDRAPKDGQEPVIVGSNGAHSTASGASANATDTLAGTGETGGRMAHANQQREEGMFPKQTMAANQNYTIATQLDNGVRMLQVQGHMNNNELHLCHTSCFLLDAGTFTSYLSTVKTWLDNNPDEVVTLLLVNSDGIAASVWAQSYTDSGLSKYVYTPANVPIAYNDWPTYRELINAGTRVVSFLAQNADVASAPFLIDEFTNVWETAYDVTEASFPCDVNRVTGSPENKMYLVNHFLDVNMTILGMTIPVPAEQELLQTNAVSGYGSLGAQADTCIAQHGYAPTFTLVDYYDMGNGSVFQYAAGLNGVSYVAKPIGNSAFNSSSGTAAADGSSSGVSSSTSLQSAASTFLPGLAFAVVAAAGGVLVASA</sequence>
<evidence type="ECO:0000256" key="1">
    <source>
        <dbReference type="SAM" id="MobiDB-lite"/>
    </source>
</evidence>
<name>A0A2S5BA84_9BASI</name>
<feature type="region of interest" description="Disordered" evidence="1">
    <location>
        <begin position="1"/>
        <end position="59"/>
    </location>
</feature>
<keyword evidence="2" id="KW-0472">Membrane</keyword>
<protein>
    <recommendedName>
        <fullName evidence="5">Phosphatidylinositol-specific phospholipase C X domain-containing protein</fullName>
    </recommendedName>
</protein>
<dbReference type="GO" id="GO:0008081">
    <property type="term" value="F:phosphoric diester hydrolase activity"/>
    <property type="evidence" value="ECO:0007669"/>
    <property type="project" value="InterPro"/>
</dbReference>
<feature type="transmembrane region" description="Helical" evidence="2">
    <location>
        <begin position="358"/>
        <end position="376"/>
    </location>
</feature>
<keyword evidence="4" id="KW-1185">Reference proteome</keyword>
<dbReference type="Gene3D" id="3.20.20.190">
    <property type="entry name" value="Phosphatidylinositol (PI) phosphodiesterase"/>
    <property type="match status" value="1"/>
</dbReference>
<keyword evidence="2" id="KW-0812">Transmembrane</keyword>
<dbReference type="PANTHER" id="PTHR13593">
    <property type="match status" value="1"/>
</dbReference>
<feature type="compositionally biased region" description="Polar residues" evidence="1">
    <location>
        <begin position="28"/>
        <end position="44"/>
    </location>
</feature>
<gene>
    <name evidence="3" type="ORF">BMF94_3213</name>
</gene>
<proteinExistence type="predicted"/>
<dbReference type="Pfam" id="PF26146">
    <property type="entry name" value="PI-PLC_X"/>
    <property type="match status" value="1"/>
</dbReference>
<dbReference type="InterPro" id="IPR017946">
    <property type="entry name" value="PLC-like_Pdiesterase_TIM-brl"/>
</dbReference>
<evidence type="ECO:0000313" key="3">
    <source>
        <dbReference type="EMBL" id="POY73678.1"/>
    </source>
</evidence>
<dbReference type="PANTHER" id="PTHR13593:SF140">
    <property type="entry name" value="PLC-LIKE PHOSPHODIESTERASE"/>
    <property type="match status" value="1"/>
</dbReference>
<dbReference type="STRING" id="741276.A0A2S5BA84"/>
<dbReference type="InterPro" id="IPR051057">
    <property type="entry name" value="PI-PLC_domain"/>
</dbReference>
<dbReference type="Proteomes" id="UP000237144">
    <property type="component" value="Unassembled WGS sequence"/>
</dbReference>
<dbReference type="GO" id="GO:0006629">
    <property type="term" value="P:lipid metabolic process"/>
    <property type="evidence" value="ECO:0007669"/>
    <property type="project" value="InterPro"/>
</dbReference>
<evidence type="ECO:0008006" key="5">
    <source>
        <dbReference type="Google" id="ProtNLM"/>
    </source>
</evidence>
<accession>A0A2S5BA84</accession>
<organism evidence="3 4">
    <name type="scientific">Rhodotorula taiwanensis</name>
    <dbReference type="NCBI Taxonomy" id="741276"/>
    <lineage>
        <taxon>Eukaryota</taxon>
        <taxon>Fungi</taxon>
        <taxon>Dikarya</taxon>
        <taxon>Basidiomycota</taxon>
        <taxon>Pucciniomycotina</taxon>
        <taxon>Microbotryomycetes</taxon>
        <taxon>Sporidiobolales</taxon>
        <taxon>Sporidiobolaceae</taxon>
        <taxon>Rhodotorula</taxon>
    </lineage>
</organism>